<evidence type="ECO:0000313" key="1">
    <source>
        <dbReference type="EMBL" id="CAB4146866.1"/>
    </source>
</evidence>
<dbReference type="EMBL" id="LR796951">
    <property type="protein sequence ID" value="CAB4177704.1"/>
    <property type="molecule type" value="Genomic_DNA"/>
</dbReference>
<organism evidence="1">
    <name type="scientific">uncultured Caudovirales phage</name>
    <dbReference type="NCBI Taxonomy" id="2100421"/>
    <lineage>
        <taxon>Viruses</taxon>
        <taxon>Duplodnaviria</taxon>
        <taxon>Heunggongvirae</taxon>
        <taxon>Uroviricota</taxon>
        <taxon>Caudoviricetes</taxon>
        <taxon>Peduoviridae</taxon>
        <taxon>Maltschvirus</taxon>
        <taxon>Maltschvirus maltsch</taxon>
    </lineage>
</organism>
<accession>A0A6J5MP15</accession>
<evidence type="ECO:0000313" key="2">
    <source>
        <dbReference type="EMBL" id="CAB4164260.1"/>
    </source>
</evidence>
<gene>
    <name evidence="3" type="ORF">UFOVP1003_35</name>
    <name evidence="4" type="ORF">UFOVP1153_51</name>
    <name evidence="1" type="ORF">UFOVP493_51</name>
    <name evidence="2" type="ORF">UFOVP829_19</name>
</gene>
<proteinExistence type="predicted"/>
<sequence>MLKIAVLVFVFSQIDGLRLPAEIPGQPGAFVTILAETTGEVVRFFPLDPGLSVFPAELLSNKKATVVVAAGPGRYRVLAYTAIGGKATEPVTTVVVIAGAPVPIIPPIPRPPGPSPTAALAASLGGIFGGLQEANKAQQVKALAGVYRTGAADLARHQTLGAAYLAMRAQGATQLEAGSIAPIRAAIAGDMRARFGDDTATALNGDLKPALAAYLAAVADILEGLING</sequence>
<evidence type="ECO:0000313" key="3">
    <source>
        <dbReference type="EMBL" id="CAB4177704.1"/>
    </source>
</evidence>
<name>A0A6J5MP15_9CAUD</name>
<dbReference type="EMBL" id="LR796764">
    <property type="protein sequence ID" value="CAB4164260.1"/>
    <property type="molecule type" value="Genomic_DNA"/>
</dbReference>
<evidence type="ECO:0000313" key="4">
    <source>
        <dbReference type="EMBL" id="CAB4187707.1"/>
    </source>
</evidence>
<dbReference type="EMBL" id="LR797104">
    <property type="protein sequence ID" value="CAB4187707.1"/>
    <property type="molecule type" value="Genomic_DNA"/>
</dbReference>
<reference evidence="1" key="1">
    <citation type="submission" date="2020-04" db="EMBL/GenBank/DDBJ databases">
        <authorList>
            <person name="Chiriac C."/>
            <person name="Salcher M."/>
            <person name="Ghai R."/>
            <person name="Kavagutti S V."/>
        </authorList>
    </citation>
    <scope>NUCLEOTIDE SEQUENCE</scope>
</reference>
<dbReference type="EMBL" id="LR796473">
    <property type="protein sequence ID" value="CAB4146866.1"/>
    <property type="molecule type" value="Genomic_DNA"/>
</dbReference>
<protein>
    <submittedName>
        <fullName evidence="1">Uncharacterized protein</fullName>
    </submittedName>
</protein>